<feature type="region of interest" description="Disordered" evidence="1">
    <location>
        <begin position="46"/>
        <end position="68"/>
    </location>
</feature>
<accession>A0ABQ8VQL3</accession>
<gene>
    <name evidence="2" type="ORF">C8R41DRAFT_917510</name>
</gene>
<evidence type="ECO:0000256" key="1">
    <source>
        <dbReference type="SAM" id="MobiDB-lite"/>
    </source>
</evidence>
<name>A0ABQ8VQL3_9AGAR</name>
<evidence type="ECO:0000313" key="2">
    <source>
        <dbReference type="EMBL" id="KAJ4497474.1"/>
    </source>
</evidence>
<keyword evidence="3" id="KW-1185">Reference proteome</keyword>
<sequence>MSDESKDYFNPADADFGIKHLHGIEFKGKKITAEFARRRRRMRIFSTVTTTTTSTHTHSQSFDNDDGSTSGPAVICYRCGTEGHRSSSPDSGARPRDHSARTGSRDYDNAYHGAQTSFSRSRTRELSDRYYDSVDKPQVDSTPNTRFKLDHERGRYYSRAGSTTPYDDTNPIPLYTTFSPYPEYVPSWQHKSSYDNKYNQRSISPSYRNPLQRIYEDVDRGSAHSRGYTRSRDDSAQGHINQTNRGRQTSDPDSVSDVNRYSGNYREERTTTAHRYYSRSPSPRLRASRRNAVPGDHESYYSRDFFEASVPQSAYHY</sequence>
<dbReference type="Proteomes" id="UP001150217">
    <property type="component" value="Unassembled WGS sequence"/>
</dbReference>
<feature type="compositionally biased region" description="Polar residues" evidence="1">
    <location>
        <begin position="238"/>
        <end position="262"/>
    </location>
</feature>
<protein>
    <submittedName>
        <fullName evidence="2">Uncharacterized protein</fullName>
    </submittedName>
</protein>
<evidence type="ECO:0000313" key="3">
    <source>
        <dbReference type="Proteomes" id="UP001150217"/>
    </source>
</evidence>
<dbReference type="SUPFAM" id="SSF54928">
    <property type="entry name" value="RNA-binding domain, RBD"/>
    <property type="match status" value="1"/>
</dbReference>
<proteinExistence type="predicted"/>
<feature type="compositionally biased region" description="Basic and acidic residues" evidence="1">
    <location>
        <begin position="81"/>
        <end position="109"/>
    </location>
</feature>
<organism evidence="2 3">
    <name type="scientific">Lentinula lateritia</name>
    <dbReference type="NCBI Taxonomy" id="40482"/>
    <lineage>
        <taxon>Eukaryota</taxon>
        <taxon>Fungi</taxon>
        <taxon>Dikarya</taxon>
        <taxon>Basidiomycota</taxon>
        <taxon>Agaricomycotina</taxon>
        <taxon>Agaricomycetes</taxon>
        <taxon>Agaricomycetidae</taxon>
        <taxon>Agaricales</taxon>
        <taxon>Marasmiineae</taxon>
        <taxon>Omphalotaceae</taxon>
        <taxon>Lentinula</taxon>
    </lineage>
</organism>
<comment type="caution">
    <text evidence="2">The sequence shown here is derived from an EMBL/GenBank/DDBJ whole genome shotgun (WGS) entry which is preliminary data.</text>
</comment>
<feature type="compositionally biased region" description="Polar residues" evidence="1">
    <location>
        <begin position="191"/>
        <end position="209"/>
    </location>
</feature>
<feature type="compositionally biased region" description="Low complexity" evidence="1">
    <location>
        <begin position="46"/>
        <end position="59"/>
    </location>
</feature>
<feature type="region of interest" description="Disordered" evidence="1">
    <location>
        <begin position="191"/>
        <end position="301"/>
    </location>
</feature>
<feature type="compositionally biased region" description="Basic and acidic residues" evidence="1">
    <location>
        <begin position="122"/>
        <end position="138"/>
    </location>
</feature>
<dbReference type="EMBL" id="JANVFT010000021">
    <property type="protein sequence ID" value="KAJ4497474.1"/>
    <property type="molecule type" value="Genomic_DNA"/>
</dbReference>
<reference evidence="2" key="1">
    <citation type="submission" date="2022-08" db="EMBL/GenBank/DDBJ databases">
        <title>A Global Phylogenomic Analysis of the Shiitake Genus Lentinula.</title>
        <authorList>
            <consortium name="DOE Joint Genome Institute"/>
            <person name="Sierra-Patev S."/>
            <person name="Min B."/>
            <person name="Naranjo-Ortiz M."/>
            <person name="Looney B."/>
            <person name="Konkel Z."/>
            <person name="Slot J.C."/>
            <person name="Sakamoto Y."/>
            <person name="Steenwyk J.L."/>
            <person name="Rokas A."/>
            <person name="Carro J."/>
            <person name="Camarero S."/>
            <person name="Ferreira P."/>
            <person name="Molpeceres G."/>
            <person name="Ruiz-Duenas F.J."/>
            <person name="Serrano A."/>
            <person name="Henrissat B."/>
            <person name="Drula E."/>
            <person name="Hughes K.W."/>
            <person name="Mata J.L."/>
            <person name="Ishikawa N.K."/>
            <person name="Vargas-Isla R."/>
            <person name="Ushijima S."/>
            <person name="Smith C.A."/>
            <person name="Ahrendt S."/>
            <person name="Andreopoulos W."/>
            <person name="He G."/>
            <person name="Labutti K."/>
            <person name="Lipzen A."/>
            <person name="Ng V."/>
            <person name="Riley R."/>
            <person name="Sandor L."/>
            <person name="Barry K."/>
            <person name="Martinez A.T."/>
            <person name="Xiao Y."/>
            <person name="Gibbons J.G."/>
            <person name="Terashima K."/>
            <person name="Grigoriev I.V."/>
            <person name="Hibbett D.S."/>
        </authorList>
    </citation>
    <scope>NUCLEOTIDE SEQUENCE</scope>
    <source>
        <strain evidence="2">RHP3577 ss4</strain>
    </source>
</reference>
<dbReference type="InterPro" id="IPR035979">
    <property type="entry name" value="RBD_domain_sf"/>
</dbReference>
<feature type="region of interest" description="Disordered" evidence="1">
    <location>
        <begin position="80"/>
        <end position="153"/>
    </location>
</feature>